<keyword evidence="6" id="KW-0804">Transcription</keyword>
<dbReference type="GO" id="GO:0045892">
    <property type="term" value="P:negative regulation of DNA-templated transcription"/>
    <property type="evidence" value="ECO:0007669"/>
    <property type="project" value="InterPro"/>
</dbReference>
<keyword evidence="3" id="KW-0678">Repressor</keyword>
<comment type="function">
    <text evidence="7">Responsible for the coupling of flagellin expression to flagellar assembly by preventing expression of the flagellin genes when a component of the middle class of proteins is defective. It negatively regulates flagellar genes by inhibiting the activity of FliA by directly binding to FliA.</text>
</comment>
<comment type="similarity">
    <text evidence="1">Belongs to the FlgM family.</text>
</comment>
<dbReference type="NCBIfam" id="TIGR03824">
    <property type="entry name" value="FlgM_jcvi"/>
    <property type="match status" value="1"/>
</dbReference>
<evidence type="ECO:0000256" key="6">
    <source>
        <dbReference type="ARBA" id="ARBA00023163"/>
    </source>
</evidence>
<dbReference type="InterPro" id="IPR007412">
    <property type="entry name" value="FlgM"/>
</dbReference>
<evidence type="ECO:0000313" key="12">
    <source>
        <dbReference type="Proteomes" id="UP001058124"/>
    </source>
</evidence>
<dbReference type="Pfam" id="PF04316">
    <property type="entry name" value="FlgM"/>
    <property type="match status" value="1"/>
</dbReference>
<dbReference type="InterPro" id="IPR031316">
    <property type="entry name" value="FlgM_C"/>
</dbReference>
<reference evidence="11" key="1">
    <citation type="submission" date="2022-06" db="EMBL/GenBank/DDBJ databases">
        <title>Draft genome sequences of Leminorella grimontii str. JCM5902.</title>
        <authorList>
            <person name="Wakabayashi Y."/>
            <person name="Kojima K."/>
        </authorList>
    </citation>
    <scope>NUCLEOTIDE SEQUENCE</scope>
    <source>
        <strain evidence="11">JCM 5902</strain>
    </source>
</reference>
<evidence type="ECO:0000256" key="4">
    <source>
        <dbReference type="ARBA" id="ARBA00022795"/>
    </source>
</evidence>
<keyword evidence="11" id="KW-0969">Cilium</keyword>
<dbReference type="Proteomes" id="UP001058124">
    <property type="component" value="Unassembled WGS sequence"/>
</dbReference>
<keyword evidence="11" id="KW-0966">Cell projection</keyword>
<feature type="region of interest" description="Disordered" evidence="9">
    <location>
        <begin position="17"/>
        <end position="42"/>
    </location>
</feature>
<evidence type="ECO:0000313" key="11">
    <source>
        <dbReference type="EMBL" id="GKX55752.1"/>
    </source>
</evidence>
<feature type="compositionally biased region" description="Polar residues" evidence="9">
    <location>
        <begin position="28"/>
        <end position="37"/>
    </location>
</feature>
<keyword evidence="5" id="KW-0805">Transcription regulation</keyword>
<keyword evidence="11" id="KW-0282">Flagellum</keyword>
<protein>
    <recommendedName>
        <fullName evidence="2">Negative regulator of flagellin synthesis</fullName>
    </recommendedName>
    <alternativeName>
        <fullName evidence="8">Anti-sigma-28 factor</fullName>
    </alternativeName>
</protein>
<evidence type="ECO:0000256" key="3">
    <source>
        <dbReference type="ARBA" id="ARBA00022491"/>
    </source>
</evidence>
<evidence type="ECO:0000256" key="1">
    <source>
        <dbReference type="ARBA" id="ARBA00005322"/>
    </source>
</evidence>
<dbReference type="GO" id="GO:0044781">
    <property type="term" value="P:bacterial-type flagellum organization"/>
    <property type="evidence" value="ECO:0007669"/>
    <property type="project" value="UniProtKB-KW"/>
</dbReference>
<feature type="domain" description="Anti-sigma-28 factor FlgM C-terminal" evidence="10">
    <location>
        <begin position="51"/>
        <end position="95"/>
    </location>
</feature>
<evidence type="ECO:0000256" key="8">
    <source>
        <dbReference type="ARBA" id="ARBA00030117"/>
    </source>
</evidence>
<proteinExistence type="inferred from homology"/>
<keyword evidence="12" id="KW-1185">Reference proteome</keyword>
<dbReference type="SUPFAM" id="SSF101498">
    <property type="entry name" value="Anti-sigma factor FlgM"/>
    <property type="match status" value="1"/>
</dbReference>
<sequence>MREVRMKITPMPIANQAARLQTQKDTKATTASAQTPVPATPSADDIVQLGLQSAQETLSSDDSDIDAAKVDAMRTALANGELTVDSDDLAKSMLNFFSHNE</sequence>
<dbReference type="InterPro" id="IPR035890">
    <property type="entry name" value="Anti-sigma-28_factor_FlgM_sf"/>
</dbReference>
<name>A0AAV5N4X7_9GAMM</name>
<evidence type="ECO:0000256" key="5">
    <source>
        <dbReference type="ARBA" id="ARBA00023015"/>
    </source>
</evidence>
<organism evidence="11 12">
    <name type="scientific">Leminorella grimontii</name>
    <dbReference type="NCBI Taxonomy" id="82981"/>
    <lineage>
        <taxon>Bacteria</taxon>
        <taxon>Pseudomonadati</taxon>
        <taxon>Pseudomonadota</taxon>
        <taxon>Gammaproteobacteria</taxon>
        <taxon>Enterobacterales</taxon>
        <taxon>Budviciaceae</taxon>
        <taxon>Leminorella</taxon>
    </lineage>
</organism>
<dbReference type="AlphaFoldDB" id="A0AAV5N4X7"/>
<evidence type="ECO:0000256" key="7">
    <source>
        <dbReference type="ARBA" id="ARBA00024739"/>
    </source>
</evidence>
<accession>A0AAV5N4X7</accession>
<evidence type="ECO:0000259" key="10">
    <source>
        <dbReference type="Pfam" id="PF04316"/>
    </source>
</evidence>
<gene>
    <name evidence="11" type="primary">lfgM</name>
    <name evidence="11" type="ORF">SOASR030_18640</name>
</gene>
<keyword evidence="4" id="KW-1005">Bacterial flagellum biogenesis</keyword>
<evidence type="ECO:0000256" key="2">
    <source>
        <dbReference type="ARBA" id="ARBA00017823"/>
    </source>
</evidence>
<comment type="caution">
    <text evidence="11">The sequence shown here is derived from an EMBL/GenBank/DDBJ whole genome shotgun (WGS) entry which is preliminary data.</text>
</comment>
<dbReference type="EMBL" id="BRLH01000003">
    <property type="protein sequence ID" value="GKX55752.1"/>
    <property type="molecule type" value="Genomic_DNA"/>
</dbReference>
<evidence type="ECO:0000256" key="9">
    <source>
        <dbReference type="SAM" id="MobiDB-lite"/>
    </source>
</evidence>